<comment type="similarity">
    <text evidence="1">Belongs to the UPF0065 (bug) family.</text>
</comment>
<evidence type="ECO:0000313" key="4">
    <source>
        <dbReference type="Proteomes" id="UP000199531"/>
    </source>
</evidence>
<dbReference type="STRING" id="1121117.SAMN02745977_00368"/>
<dbReference type="Proteomes" id="UP000199531">
    <property type="component" value="Unassembled WGS sequence"/>
</dbReference>
<reference evidence="3 4" key="1">
    <citation type="submission" date="2016-10" db="EMBL/GenBank/DDBJ databases">
        <authorList>
            <person name="de Groot N.N."/>
        </authorList>
    </citation>
    <scope>NUCLEOTIDE SEQUENCE [LARGE SCALE GENOMIC DNA]</scope>
    <source>
        <strain evidence="3 4">DSM 15123</strain>
    </source>
</reference>
<keyword evidence="2" id="KW-0732">Signal</keyword>
<dbReference type="InterPro" id="IPR005064">
    <property type="entry name" value="BUG"/>
</dbReference>
<sequence length="326" mass="33926">MPCDSRRRTLALACSALAAATLLPLSAQAANAWPSRPVRLVVGFPGGSSPDLTARLLAEPLAKALGKPVVVENRPGAGGNVGAAAVVNANDDHTFGLMINGNLTIARILNPRAPYDPLKDLQPVSLIGTAPLLLAAPASTTATTPAAFLQQARAGGDKWNYGSPGVGTIGHLGMELLKSQTGIRALHVPYPGYAQVAQAMLAGDLHMSMLPPALALAQVKAGKLKAIGVTSRGRSSLAPGVPPLGLPNFELEIWNAVATSKKTSPQAVQTFARALADVMRQPAIREKLMQQGWQPVGSSAEGLASRIQGETRALGDIIRRNNIRPQ</sequence>
<dbReference type="Gene3D" id="3.40.190.150">
    <property type="entry name" value="Bordetella uptake gene, domain 1"/>
    <property type="match status" value="1"/>
</dbReference>
<accession>A0A1H8DNH8</accession>
<keyword evidence="3" id="KW-0675">Receptor</keyword>
<evidence type="ECO:0000313" key="3">
    <source>
        <dbReference type="EMBL" id="SEN08118.1"/>
    </source>
</evidence>
<dbReference type="RefSeq" id="WP_091813152.1">
    <property type="nucleotide sequence ID" value="NZ_FOCW01000001.1"/>
</dbReference>
<dbReference type="PANTHER" id="PTHR42928:SF5">
    <property type="entry name" value="BLR1237 PROTEIN"/>
    <property type="match status" value="1"/>
</dbReference>
<evidence type="ECO:0000256" key="2">
    <source>
        <dbReference type="SAM" id="SignalP"/>
    </source>
</evidence>
<name>A0A1H8DNH8_9BURK</name>
<dbReference type="Gene3D" id="3.40.190.10">
    <property type="entry name" value="Periplasmic binding protein-like II"/>
    <property type="match status" value="1"/>
</dbReference>
<dbReference type="PIRSF" id="PIRSF017082">
    <property type="entry name" value="YflP"/>
    <property type="match status" value="1"/>
</dbReference>
<dbReference type="PANTHER" id="PTHR42928">
    <property type="entry name" value="TRICARBOXYLATE-BINDING PROTEIN"/>
    <property type="match status" value="1"/>
</dbReference>
<protein>
    <submittedName>
        <fullName evidence="3">Tripartite-type tricarboxylate transporter, receptor component TctC</fullName>
    </submittedName>
</protein>
<dbReference type="OrthoDB" id="8678477at2"/>
<dbReference type="SUPFAM" id="SSF53850">
    <property type="entry name" value="Periplasmic binding protein-like II"/>
    <property type="match status" value="1"/>
</dbReference>
<proteinExistence type="inferred from homology"/>
<organism evidence="3 4">
    <name type="scientific">Brachymonas denitrificans DSM 15123</name>
    <dbReference type="NCBI Taxonomy" id="1121117"/>
    <lineage>
        <taxon>Bacteria</taxon>
        <taxon>Pseudomonadati</taxon>
        <taxon>Pseudomonadota</taxon>
        <taxon>Betaproteobacteria</taxon>
        <taxon>Burkholderiales</taxon>
        <taxon>Comamonadaceae</taxon>
        <taxon>Brachymonas</taxon>
    </lineage>
</organism>
<gene>
    <name evidence="3" type="ORF">SAMN02745977_00368</name>
</gene>
<feature type="chain" id="PRO_5011789116" evidence="2">
    <location>
        <begin position="30"/>
        <end position="326"/>
    </location>
</feature>
<feature type="signal peptide" evidence="2">
    <location>
        <begin position="1"/>
        <end position="29"/>
    </location>
</feature>
<dbReference type="CDD" id="cd07012">
    <property type="entry name" value="PBP2_Bug_TTT"/>
    <property type="match status" value="1"/>
</dbReference>
<keyword evidence="4" id="KW-1185">Reference proteome</keyword>
<dbReference type="Pfam" id="PF03401">
    <property type="entry name" value="TctC"/>
    <property type="match status" value="1"/>
</dbReference>
<dbReference type="AlphaFoldDB" id="A0A1H8DNH8"/>
<evidence type="ECO:0000256" key="1">
    <source>
        <dbReference type="ARBA" id="ARBA00006987"/>
    </source>
</evidence>
<dbReference type="EMBL" id="FOCW01000001">
    <property type="protein sequence ID" value="SEN08118.1"/>
    <property type="molecule type" value="Genomic_DNA"/>
</dbReference>
<dbReference type="InterPro" id="IPR006311">
    <property type="entry name" value="TAT_signal"/>
</dbReference>
<dbReference type="PROSITE" id="PS51318">
    <property type="entry name" value="TAT"/>
    <property type="match status" value="1"/>
</dbReference>
<dbReference type="InterPro" id="IPR042100">
    <property type="entry name" value="Bug_dom1"/>
</dbReference>